<dbReference type="PANTHER" id="PTHR45570">
    <property type="entry name" value="CARBOXYLIC ESTER HYDROLASE"/>
    <property type="match status" value="1"/>
</dbReference>
<accession>A0A9P6AQ38</accession>
<gene>
    <name evidence="3" type="ORF">BS47DRAFT_1373463</name>
</gene>
<feature type="domain" description="Carboxylesterase type B" evidence="2">
    <location>
        <begin position="92"/>
        <end position="240"/>
    </location>
</feature>
<reference evidence="3" key="1">
    <citation type="journal article" date="2020" name="Nat. Commun.">
        <title>Large-scale genome sequencing of mycorrhizal fungi provides insights into the early evolution of symbiotic traits.</title>
        <authorList>
            <person name="Miyauchi S."/>
            <person name="Kiss E."/>
            <person name="Kuo A."/>
            <person name="Drula E."/>
            <person name="Kohler A."/>
            <person name="Sanchez-Garcia M."/>
            <person name="Morin E."/>
            <person name="Andreopoulos B."/>
            <person name="Barry K.W."/>
            <person name="Bonito G."/>
            <person name="Buee M."/>
            <person name="Carver A."/>
            <person name="Chen C."/>
            <person name="Cichocki N."/>
            <person name="Clum A."/>
            <person name="Culley D."/>
            <person name="Crous P.W."/>
            <person name="Fauchery L."/>
            <person name="Girlanda M."/>
            <person name="Hayes R.D."/>
            <person name="Keri Z."/>
            <person name="LaButti K."/>
            <person name="Lipzen A."/>
            <person name="Lombard V."/>
            <person name="Magnuson J."/>
            <person name="Maillard F."/>
            <person name="Murat C."/>
            <person name="Nolan M."/>
            <person name="Ohm R.A."/>
            <person name="Pangilinan J."/>
            <person name="Pereira M.F."/>
            <person name="Perotto S."/>
            <person name="Peter M."/>
            <person name="Pfister S."/>
            <person name="Riley R."/>
            <person name="Sitrit Y."/>
            <person name="Stielow J.B."/>
            <person name="Szollosi G."/>
            <person name="Zifcakova L."/>
            <person name="Stursova M."/>
            <person name="Spatafora J.W."/>
            <person name="Tedersoo L."/>
            <person name="Vaario L.M."/>
            <person name="Yamada A."/>
            <person name="Yan M."/>
            <person name="Wang P."/>
            <person name="Xu J."/>
            <person name="Bruns T."/>
            <person name="Baldrian P."/>
            <person name="Vilgalys R."/>
            <person name="Dunand C."/>
            <person name="Henrissat B."/>
            <person name="Grigoriev I.V."/>
            <person name="Hibbett D."/>
            <person name="Nagy L.G."/>
            <person name="Martin F.M."/>
        </authorList>
    </citation>
    <scope>NUCLEOTIDE SEQUENCE</scope>
    <source>
        <strain evidence="3">UP504</strain>
    </source>
</reference>
<dbReference type="SUPFAM" id="SSF53474">
    <property type="entry name" value="alpha/beta-Hydrolases"/>
    <property type="match status" value="1"/>
</dbReference>
<dbReference type="AlphaFoldDB" id="A0A9P6AQ38"/>
<comment type="caution">
    <text evidence="3">The sequence shown here is derived from an EMBL/GenBank/DDBJ whole genome shotgun (WGS) entry which is preliminary data.</text>
</comment>
<proteinExistence type="predicted"/>
<keyword evidence="1" id="KW-0732">Signal</keyword>
<dbReference type="Pfam" id="PF00135">
    <property type="entry name" value="COesterase"/>
    <property type="match status" value="2"/>
</dbReference>
<organism evidence="3 4">
    <name type="scientific">Hydnum rufescens UP504</name>
    <dbReference type="NCBI Taxonomy" id="1448309"/>
    <lineage>
        <taxon>Eukaryota</taxon>
        <taxon>Fungi</taxon>
        <taxon>Dikarya</taxon>
        <taxon>Basidiomycota</taxon>
        <taxon>Agaricomycotina</taxon>
        <taxon>Agaricomycetes</taxon>
        <taxon>Cantharellales</taxon>
        <taxon>Hydnaceae</taxon>
        <taxon>Hydnum</taxon>
    </lineage>
</organism>
<sequence length="470" mass="50673">MFPLTLIWLATYTWAFPFCPEESTVHSPSVSGLKRYSESYSSFKTPIGYARGIQSSPGVIRFAVRYATSSRWQEALPVTTWSIPNDDPEALPPCHYSEDCLFLVLYVPVQAAAYRKLNTLVWVHGGSFIKGSATGAGLDGSSFALGSGSIVVTVQYRLGVLGFLPPPSLDQNDNLGVKDITTALEFLHRVLPSFGGDPSEITMAGQSSGAMMLRALLAAPTAALLFKSAILHSDPIFITMSLTGTSFPPALKPVIITTVENEAGQTIGSIFPSPLPIANFEPIVEGSFGPNRTQTLLASSYYQPQAIHVDQITGNDQTRMALELLGTDATWRCSSWTFARTYAVKGGNVHVGVFQLGATYPSNADVEYCSIAGRVCHEDDIYITFGTTPSPTSAQSCVTREIQARWSAFMHTSDPNPSGSSYATWMPVEKSGNVHALQFGLSGGEAPDGGCIPTFWGDKVLYDWQIYGAV</sequence>
<evidence type="ECO:0000256" key="1">
    <source>
        <dbReference type="SAM" id="SignalP"/>
    </source>
</evidence>
<evidence type="ECO:0000259" key="2">
    <source>
        <dbReference type="Pfam" id="PF00135"/>
    </source>
</evidence>
<dbReference type="InterPro" id="IPR002018">
    <property type="entry name" value="CarbesteraseB"/>
</dbReference>
<dbReference type="Proteomes" id="UP000886523">
    <property type="component" value="Unassembled WGS sequence"/>
</dbReference>
<dbReference type="PANTHER" id="PTHR45570:SF1">
    <property type="entry name" value="CARBOXYLIC ESTER HYDROLASE"/>
    <property type="match status" value="1"/>
</dbReference>
<keyword evidence="4" id="KW-1185">Reference proteome</keyword>
<name>A0A9P6AQ38_9AGAM</name>
<evidence type="ECO:0000313" key="4">
    <source>
        <dbReference type="Proteomes" id="UP000886523"/>
    </source>
</evidence>
<feature type="chain" id="PRO_5040260710" description="Carboxylesterase type B domain-containing protein" evidence="1">
    <location>
        <begin position="16"/>
        <end position="470"/>
    </location>
</feature>
<dbReference type="OrthoDB" id="408631at2759"/>
<feature type="domain" description="Carboxylesterase type B" evidence="2">
    <location>
        <begin position="310"/>
        <end position="434"/>
    </location>
</feature>
<dbReference type="Gene3D" id="3.40.50.1820">
    <property type="entry name" value="alpha/beta hydrolase"/>
    <property type="match status" value="2"/>
</dbReference>
<protein>
    <recommendedName>
        <fullName evidence="2">Carboxylesterase type B domain-containing protein</fullName>
    </recommendedName>
</protein>
<evidence type="ECO:0000313" key="3">
    <source>
        <dbReference type="EMBL" id="KAF9509627.1"/>
    </source>
</evidence>
<dbReference type="InterPro" id="IPR029058">
    <property type="entry name" value="AB_hydrolase_fold"/>
</dbReference>
<feature type="signal peptide" evidence="1">
    <location>
        <begin position="1"/>
        <end position="15"/>
    </location>
</feature>
<dbReference type="EMBL" id="MU129031">
    <property type="protein sequence ID" value="KAF9509627.1"/>
    <property type="molecule type" value="Genomic_DNA"/>
</dbReference>